<dbReference type="AlphaFoldDB" id="A0A3S1B146"/>
<evidence type="ECO:0000313" key="5">
    <source>
        <dbReference type="EMBL" id="RUS69386.1"/>
    </source>
</evidence>
<evidence type="ECO:0000256" key="3">
    <source>
        <dbReference type="PROSITE-ProRule" id="PRU00059"/>
    </source>
</evidence>
<reference evidence="5 6" key="1">
    <citation type="submission" date="2019-01" db="EMBL/GenBank/DDBJ databases">
        <title>A draft genome assembly of the solar-powered sea slug Elysia chlorotica.</title>
        <authorList>
            <person name="Cai H."/>
            <person name="Li Q."/>
            <person name="Fang X."/>
            <person name="Li J."/>
            <person name="Curtis N.E."/>
            <person name="Altenburger A."/>
            <person name="Shibata T."/>
            <person name="Feng M."/>
            <person name="Maeda T."/>
            <person name="Schwartz J.A."/>
            <person name="Shigenobu S."/>
            <person name="Lundholm N."/>
            <person name="Nishiyama T."/>
            <person name="Yang H."/>
            <person name="Hasebe M."/>
            <person name="Li S."/>
            <person name="Pierce S.K."/>
            <person name="Wang J."/>
        </authorList>
    </citation>
    <scope>NUCLEOTIDE SEQUENCE [LARGE SCALE GENOMIC DNA]</scope>
    <source>
        <strain evidence="5">EC2010</strain>
        <tissue evidence="5">Whole organism of an adult</tissue>
    </source>
</reference>
<dbReference type="FunFam" id="2.60.120.290:FF:000013">
    <property type="entry name" value="Membrane frizzled-related protein"/>
    <property type="match status" value="1"/>
</dbReference>
<dbReference type="OrthoDB" id="6083276at2759"/>
<dbReference type="InterPro" id="IPR035914">
    <property type="entry name" value="Sperma_CUB_dom_sf"/>
</dbReference>
<comment type="caution">
    <text evidence="3">Lacks conserved residue(s) required for the propagation of feature annotation.</text>
</comment>
<organism evidence="5 6">
    <name type="scientific">Elysia chlorotica</name>
    <name type="common">Eastern emerald elysia</name>
    <name type="synonym">Sea slug</name>
    <dbReference type="NCBI Taxonomy" id="188477"/>
    <lineage>
        <taxon>Eukaryota</taxon>
        <taxon>Metazoa</taxon>
        <taxon>Spiralia</taxon>
        <taxon>Lophotrochozoa</taxon>
        <taxon>Mollusca</taxon>
        <taxon>Gastropoda</taxon>
        <taxon>Heterobranchia</taxon>
        <taxon>Euthyneura</taxon>
        <taxon>Panpulmonata</taxon>
        <taxon>Sacoglossa</taxon>
        <taxon>Placobranchoidea</taxon>
        <taxon>Plakobranchidae</taxon>
        <taxon>Elysia</taxon>
    </lineage>
</organism>
<dbReference type="PANTHER" id="PTHR24251">
    <property type="entry name" value="OVOCHYMASE-RELATED"/>
    <property type="match status" value="1"/>
</dbReference>
<dbReference type="PROSITE" id="PS01180">
    <property type="entry name" value="CUB"/>
    <property type="match status" value="1"/>
</dbReference>
<comment type="caution">
    <text evidence="5">The sequence shown here is derived from an EMBL/GenBank/DDBJ whole genome shotgun (WGS) entry which is preliminary data.</text>
</comment>
<feature type="non-terminal residue" evidence="5">
    <location>
        <position position="1"/>
    </location>
</feature>
<sequence length="120" mass="13621">DLLVRCGGVFSGDNGTITTPDYPRNYSNEETCLWRISVERGKVIQLTFHRFAVQQHDRCNCDWVLIYDEFTSRANPLGKKCGSSNPEPIRSKGNQMFVEFHSDSSRTVTGFRASWAAEDP</sequence>
<dbReference type="Proteomes" id="UP000271974">
    <property type="component" value="Unassembled WGS sequence"/>
</dbReference>
<feature type="domain" description="CUB" evidence="4">
    <location>
        <begin position="6"/>
        <end position="118"/>
    </location>
</feature>
<keyword evidence="1" id="KW-0677">Repeat</keyword>
<dbReference type="SUPFAM" id="SSF49854">
    <property type="entry name" value="Spermadhesin, CUB domain"/>
    <property type="match status" value="1"/>
</dbReference>
<dbReference type="Pfam" id="PF00431">
    <property type="entry name" value="CUB"/>
    <property type="match status" value="1"/>
</dbReference>
<keyword evidence="6" id="KW-1185">Reference proteome</keyword>
<evidence type="ECO:0000313" key="6">
    <source>
        <dbReference type="Proteomes" id="UP000271974"/>
    </source>
</evidence>
<name>A0A3S1B146_ELYCH</name>
<protein>
    <recommendedName>
        <fullName evidence="4">CUB domain-containing protein</fullName>
    </recommendedName>
</protein>
<accession>A0A3S1B146</accession>
<keyword evidence="2" id="KW-1015">Disulfide bond</keyword>
<evidence type="ECO:0000256" key="1">
    <source>
        <dbReference type="ARBA" id="ARBA00022737"/>
    </source>
</evidence>
<evidence type="ECO:0000259" key="4">
    <source>
        <dbReference type="PROSITE" id="PS01180"/>
    </source>
</evidence>
<dbReference type="EMBL" id="RQTK01001701">
    <property type="protein sequence ID" value="RUS69386.1"/>
    <property type="molecule type" value="Genomic_DNA"/>
</dbReference>
<dbReference type="STRING" id="188477.A0A3S1B146"/>
<gene>
    <name evidence="5" type="ORF">EGW08_022854</name>
</gene>
<proteinExistence type="predicted"/>
<dbReference type="InterPro" id="IPR000859">
    <property type="entry name" value="CUB_dom"/>
</dbReference>
<dbReference type="CDD" id="cd00041">
    <property type="entry name" value="CUB"/>
    <property type="match status" value="1"/>
</dbReference>
<evidence type="ECO:0000256" key="2">
    <source>
        <dbReference type="ARBA" id="ARBA00023157"/>
    </source>
</evidence>
<dbReference type="Gene3D" id="2.60.120.290">
    <property type="entry name" value="Spermadhesin, CUB domain"/>
    <property type="match status" value="1"/>
</dbReference>
<dbReference type="SMART" id="SM00042">
    <property type="entry name" value="CUB"/>
    <property type="match status" value="1"/>
</dbReference>
<dbReference type="PANTHER" id="PTHR24251:SF37">
    <property type="entry name" value="CUB DOMAIN-CONTAINING PROTEIN"/>
    <property type="match status" value="1"/>
</dbReference>